<evidence type="ECO:0000256" key="2">
    <source>
        <dbReference type="ARBA" id="ARBA00023015"/>
    </source>
</evidence>
<dbReference type="Gene3D" id="2.40.330.10">
    <property type="entry name" value="DNA-binding pseudobarrel domain"/>
    <property type="match status" value="1"/>
</dbReference>
<keyword evidence="7" id="KW-1185">Reference proteome</keyword>
<dbReference type="PANTHER" id="PTHR31541:SF60">
    <property type="entry name" value="TF-B3 DOMAIN-CONTAINING PROTEIN"/>
    <property type="match status" value="1"/>
</dbReference>
<keyword evidence="3" id="KW-0238">DNA-binding</keyword>
<gene>
    <name evidence="6" type="ORF">ACH5RR_007509</name>
</gene>
<dbReference type="PANTHER" id="PTHR31541">
    <property type="entry name" value="B3 DOMAIN PLANT PROTEIN-RELATED"/>
    <property type="match status" value="1"/>
</dbReference>
<evidence type="ECO:0000256" key="1">
    <source>
        <dbReference type="ARBA" id="ARBA00004123"/>
    </source>
</evidence>
<evidence type="ECO:0000256" key="5">
    <source>
        <dbReference type="ARBA" id="ARBA00023242"/>
    </source>
</evidence>
<keyword evidence="2" id="KW-0805">Transcription regulation</keyword>
<protein>
    <recommendedName>
        <fullName evidence="8">TF-B3 domain-containing protein</fullName>
    </recommendedName>
</protein>
<dbReference type="GO" id="GO:0005634">
    <property type="term" value="C:nucleus"/>
    <property type="evidence" value="ECO:0007669"/>
    <property type="project" value="UniProtKB-SubCell"/>
</dbReference>
<dbReference type="Pfam" id="PF03754">
    <property type="entry name" value="At2g31720-like"/>
    <property type="match status" value="1"/>
</dbReference>
<dbReference type="AlphaFoldDB" id="A0ABD3ASB6"/>
<accession>A0ABD3ASB6</accession>
<proteinExistence type="predicted"/>
<keyword evidence="5" id="KW-0539">Nucleus</keyword>
<name>A0ABD3ASB6_9GENT</name>
<dbReference type="InterPro" id="IPR005508">
    <property type="entry name" value="At2g31720-like"/>
</dbReference>
<comment type="caution">
    <text evidence="6">The sequence shown here is derived from an EMBL/GenBank/DDBJ whole genome shotgun (WGS) entry which is preliminary data.</text>
</comment>
<evidence type="ECO:0000313" key="7">
    <source>
        <dbReference type="Proteomes" id="UP001630127"/>
    </source>
</evidence>
<dbReference type="Proteomes" id="UP001630127">
    <property type="component" value="Unassembled WGS sequence"/>
</dbReference>
<keyword evidence="4" id="KW-0804">Transcription</keyword>
<dbReference type="InterPro" id="IPR015300">
    <property type="entry name" value="DNA-bd_pseudobarrel_sf"/>
</dbReference>
<evidence type="ECO:0000256" key="4">
    <source>
        <dbReference type="ARBA" id="ARBA00023163"/>
    </source>
</evidence>
<evidence type="ECO:0000256" key="3">
    <source>
        <dbReference type="ARBA" id="ARBA00023125"/>
    </source>
</evidence>
<comment type="subcellular location">
    <subcellularLocation>
        <location evidence="1">Nucleus</location>
    </subcellularLocation>
</comment>
<reference evidence="6 7" key="1">
    <citation type="submission" date="2024-11" db="EMBL/GenBank/DDBJ databases">
        <title>A near-complete genome assembly of Cinchona calisaya.</title>
        <authorList>
            <person name="Lian D.C."/>
            <person name="Zhao X.W."/>
            <person name="Wei L."/>
        </authorList>
    </citation>
    <scope>NUCLEOTIDE SEQUENCE [LARGE SCALE GENOMIC DNA]</scope>
    <source>
        <tissue evidence="6">Nenye</tissue>
    </source>
</reference>
<sequence>MKKEMEIMAPMPPGFKEKIQQEFCSESEIFVMQKMLTTNDLFRRHCHLCIPSELILNKFLNDEEEAFLQTYNSYGRRNQIDAKIIDPGLKMGSIKVWKRGTPTDTKHFYLGSGWRRIVTEYDLKEGEFVRLWAVRVANKTLCFVLVRL</sequence>
<dbReference type="EMBL" id="JBJUIK010000003">
    <property type="protein sequence ID" value="KAL3533988.1"/>
    <property type="molecule type" value="Genomic_DNA"/>
</dbReference>
<evidence type="ECO:0000313" key="6">
    <source>
        <dbReference type="EMBL" id="KAL3533988.1"/>
    </source>
</evidence>
<dbReference type="GO" id="GO:0003677">
    <property type="term" value="F:DNA binding"/>
    <property type="evidence" value="ECO:0007669"/>
    <property type="project" value="UniProtKB-KW"/>
</dbReference>
<organism evidence="6 7">
    <name type="scientific">Cinchona calisaya</name>
    <dbReference type="NCBI Taxonomy" id="153742"/>
    <lineage>
        <taxon>Eukaryota</taxon>
        <taxon>Viridiplantae</taxon>
        <taxon>Streptophyta</taxon>
        <taxon>Embryophyta</taxon>
        <taxon>Tracheophyta</taxon>
        <taxon>Spermatophyta</taxon>
        <taxon>Magnoliopsida</taxon>
        <taxon>eudicotyledons</taxon>
        <taxon>Gunneridae</taxon>
        <taxon>Pentapetalae</taxon>
        <taxon>asterids</taxon>
        <taxon>lamiids</taxon>
        <taxon>Gentianales</taxon>
        <taxon>Rubiaceae</taxon>
        <taxon>Cinchonoideae</taxon>
        <taxon>Cinchoneae</taxon>
        <taxon>Cinchona</taxon>
    </lineage>
</organism>
<dbReference type="SUPFAM" id="SSF101936">
    <property type="entry name" value="DNA-binding pseudobarrel domain"/>
    <property type="match status" value="1"/>
</dbReference>
<evidence type="ECO:0008006" key="8">
    <source>
        <dbReference type="Google" id="ProtNLM"/>
    </source>
</evidence>